<dbReference type="InterPro" id="IPR005648">
    <property type="entry name" value="FlgD"/>
</dbReference>
<proteinExistence type="inferred from homology"/>
<dbReference type="RefSeq" id="WP_018573990.1">
    <property type="nucleotide sequence ID" value="NZ_CP065725.1"/>
</dbReference>
<keyword evidence="3 5" id="KW-1005">Bacterial flagellum biogenesis</keyword>
<dbReference type="EMBL" id="CP065725">
    <property type="protein sequence ID" value="QPT39108.1"/>
    <property type="molecule type" value="Genomic_DNA"/>
</dbReference>
<evidence type="ECO:0000313" key="10">
    <source>
        <dbReference type="Proteomes" id="UP000254603"/>
    </source>
</evidence>
<dbReference type="Pfam" id="PF13861">
    <property type="entry name" value="FLgD_tudor"/>
    <property type="match status" value="1"/>
</dbReference>
<feature type="domain" description="FlgD/Vpr Ig-like" evidence="6">
    <location>
        <begin position="112"/>
        <end position="178"/>
    </location>
</feature>
<evidence type="ECO:0000256" key="4">
    <source>
        <dbReference type="ARBA" id="ARBA00024746"/>
    </source>
</evidence>
<dbReference type="GO" id="GO:0044781">
    <property type="term" value="P:bacterial-type flagellum organization"/>
    <property type="evidence" value="ECO:0007669"/>
    <property type="project" value="UniProtKB-UniRule"/>
</dbReference>
<dbReference type="Pfam" id="PF13860">
    <property type="entry name" value="FlgD_ig"/>
    <property type="match status" value="1"/>
</dbReference>
<reference evidence="9 10" key="1">
    <citation type="submission" date="2018-06" db="EMBL/GenBank/DDBJ databases">
        <authorList>
            <consortium name="Pathogen Informatics"/>
            <person name="Doyle S."/>
        </authorList>
    </citation>
    <scope>NUCLEOTIDE SEQUENCE [LARGE SCALE GENOMIC DNA]</scope>
    <source>
        <strain evidence="9 10">NCTC11997</strain>
    </source>
</reference>
<name>A0A378XEW5_9BURK</name>
<organism evidence="9 10">
    <name type="scientific">Oligella ureolytica</name>
    <dbReference type="NCBI Taxonomy" id="90244"/>
    <lineage>
        <taxon>Bacteria</taxon>
        <taxon>Pseudomonadati</taxon>
        <taxon>Pseudomonadota</taxon>
        <taxon>Betaproteobacteria</taxon>
        <taxon>Burkholderiales</taxon>
        <taxon>Alcaligenaceae</taxon>
        <taxon>Oligella</taxon>
    </lineage>
</organism>
<evidence type="ECO:0000313" key="8">
    <source>
        <dbReference type="EMBL" id="QPT39108.1"/>
    </source>
</evidence>
<dbReference type="STRING" id="1122619.GCA_000373745_00810"/>
<evidence type="ECO:0000256" key="1">
    <source>
        <dbReference type="ARBA" id="ARBA00010577"/>
    </source>
</evidence>
<dbReference type="AlphaFoldDB" id="A0A378XEW5"/>
<evidence type="ECO:0000313" key="9">
    <source>
        <dbReference type="EMBL" id="SUA54824.1"/>
    </source>
</evidence>
<dbReference type="Pfam" id="PF03963">
    <property type="entry name" value="FlgD"/>
    <property type="match status" value="1"/>
</dbReference>
<evidence type="ECO:0000259" key="7">
    <source>
        <dbReference type="Pfam" id="PF13861"/>
    </source>
</evidence>
<keyword evidence="11" id="KW-1185">Reference proteome</keyword>
<dbReference type="Gene3D" id="2.30.30.910">
    <property type="match status" value="1"/>
</dbReference>
<comment type="similarity">
    <text evidence="1 5">Belongs to the FlgD family.</text>
</comment>
<dbReference type="EMBL" id="UGSB01000001">
    <property type="protein sequence ID" value="SUA54824.1"/>
    <property type="molecule type" value="Genomic_DNA"/>
</dbReference>
<evidence type="ECO:0000259" key="6">
    <source>
        <dbReference type="Pfam" id="PF13860"/>
    </source>
</evidence>
<dbReference type="Gene3D" id="2.60.40.4070">
    <property type="match status" value="1"/>
</dbReference>
<dbReference type="Proteomes" id="UP000594903">
    <property type="component" value="Chromosome"/>
</dbReference>
<keyword evidence="8" id="KW-0969">Cilium</keyword>
<comment type="function">
    <text evidence="4 5">Required for flagellar hook formation. May act as a scaffolding protein.</text>
</comment>
<sequence>MTSISSSGSVSTSAGTASSLGASSIVETQDQFLTLLVTQLRNQDPLNPMDNEGITSQLAQLSTVSGIEKLNQTVLALTGQLDVSQSMQASNLIGRNVLVPGEAIKLGETGVATPFGIDLMSDAASVKVEILDAAGNPARTYEMGPQNVDVISMQWDGLTDGGSQAAAGKYTLKVTALDAAGSAVAAEALQYGQVQSVAYSAEGMKMDLGLTGRYALTDLRKVMN</sequence>
<evidence type="ECO:0000256" key="5">
    <source>
        <dbReference type="RuleBase" id="RU362076"/>
    </source>
</evidence>
<evidence type="ECO:0000256" key="2">
    <source>
        <dbReference type="ARBA" id="ARBA00016013"/>
    </source>
</evidence>
<protein>
    <recommendedName>
        <fullName evidence="2 5">Basal-body rod modification protein FlgD</fullName>
    </recommendedName>
</protein>
<dbReference type="Proteomes" id="UP000254603">
    <property type="component" value="Unassembled WGS sequence"/>
</dbReference>
<gene>
    <name evidence="9" type="primary">flgD</name>
    <name evidence="8" type="ORF">I6G29_07855</name>
    <name evidence="9" type="ORF">NCTC11997_01632</name>
</gene>
<dbReference type="InterPro" id="IPR025963">
    <property type="entry name" value="FLgD_Tudor"/>
</dbReference>
<accession>A0A378XEW5</accession>
<evidence type="ECO:0000313" key="11">
    <source>
        <dbReference type="Proteomes" id="UP000594903"/>
    </source>
</evidence>
<dbReference type="InterPro" id="IPR025965">
    <property type="entry name" value="FlgD/Vpr_Ig-like"/>
</dbReference>
<keyword evidence="8" id="KW-0282">Flagellum</keyword>
<dbReference type="OrthoDB" id="9785233at2"/>
<feature type="domain" description="FlgD Tudor-like" evidence="7">
    <location>
        <begin position="84"/>
        <end position="219"/>
    </location>
</feature>
<reference evidence="8 11" key="2">
    <citation type="submission" date="2020-12" db="EMBL/GenBank/DDBJ databases">
        <title>FDA dAtabase for Regulatory Grade micrObial Sequences (FDA-ARGOS): Supporting development and validation of Infectious Disease Dx tests.</title>
        <authorList>
            <person name="Sproer C."/>
            <person name="Gronow S."/>
            <person name="Severitt S."/>
            <person name="Schroder I."/>
            <person name="Tallon L."/>
            <person name="Sadzewicz L."/>
            <person name="Zhao X."/>
            <person name="Boylan J."/>
            <person name="Ott S."/>
            <person name="Bowen H."/>
            <person name="Vavikolanu K."/>
            <person name="Mehta A."/>
            <person name="Aluvathingal J."/>
            <person name="Nadendla S."/>
            <person name="Lowell S."/>
            <person name="Myers T."/>
            <person name="Yan Y."/>
            <person name="Sichtig H."/>
        </authorList>
    </citation>
    <scope>NUCLEOTIDE SEQUENCE [LARGE SCALE GENOMIC DNA]</scope>
    <source>
        <strain evidence="8 11">FDAARGOS_872</strain>
    </source>
</reference>
<keyword evidence="8" id="KW-0966">Cell projection</keyword>
<evidence type="ECO:0000256" key="3">
    <source>
        <dbReference type="ARBA" id="ARBA00022795"/>
    </source>
</evidence>